<evidence type="ECO:0000256" key="1">
    <source>
        <dbReference type="SAM" id="MobiDB-lite"/>
    </source>
</evidence>
<dbReference type="PANTHER" id="PTHR33264">
    <property type="entry name" value="EXPRESSED PROTEIN"/>
    <property type="match status" value="1"/>
</dbReference>
<organism evidence="3 4">
    <name type="scientific">Cannabis sativa</name>
    <name type="common">Hemp</name>
    <name type="synonym">Marijuana</name>
    <dbReference type="NCBI Taxonomy" id="3483"/>
    <lineage>
        <taxon>Eukaryota</taxon>
        <taxon>Viridiplantae</taxon>
        <taxon>Streptophyta</taxon>
        <taxon>Embryophyta</taxon>
        <taxon>Tracheophyta</taxon>
        <taxon>Spermatophyta</taxon>
        <taxon>Magnoliopsida</taxon>
        <taxon>eudicotyledons</taxon>
        <taxon>Gunneridae</taxon>
        <taxon>Pentapetalae</taxon>
        <taxon>rosids</taxon>
        <taxon>fabids</taxon>
        <taxon>Rosales</taxon>
        <taxon>Cannabaceae</taxon>
        <taxon>Cannabis</taxon>
    </lineage>
</organism>
<name>A0A7J6GEF9_CANSA</name>
<evidence type="ECO:0000313" key="3">
    <source>
        <dbReference type="EMBL" id="KAF4381212.1"/>
    </source>
</evidence>
<keyword evidence="5" id="KW-1185">Reference proteome</keyword>
<protein>
    <recommendedName>
        <fullName evidence="6">Pollen preferential protein</fullName>
    </recommendedName>
</protein>
<dbReference type="Proteomes" id="UP000525078">
    <property type="component" value="Unassembled WGS sequence"/>
</dbReference>
<dbReference type="EMBL" id="JAATIQ010000172">
    <property type="protein sequence ID" value="KAF4374127.1"/>
    <property type="molecule type" value="Genomic_DNA"/>
</dbReference>
<dbReference type="AlphaFoldDB" id="A0A7J6GEF9"/>
<dbReference type="Proteomes" id="UP000583929">
    <property type="component" value="Unassembled WGS sequence"/>
</dbReference>
<feature type="region of interest" description="Disordered" evidence="1">
    <location>
        <begin position="1"/>
        <end position="27"/>
    </location>
</feature>
<proteinExistence type="predicted"/>
<reference evidence="4 5" key="1">
    <citation type="journal article" date="2020" name="bioRxiv">
        <title>Sequence and annotation of 42 cannabis genomes reveals extensive copy number variation in cannabinoid synthesis and pathogen resistance genes.</title>
        <authorList>
            <person name="Mckernan K.J."/>
            <person name="Helbert Y."/>
            <person name="Kane L.T."/>
            <person name="Ebling H."/>
            <person name="Zhang L."/>
            <person name="Liu B."/>
            <person name="Eaton Z."/>
            <person name="Mclaughlin S."/>
            <person name="Kingan S."/>
            <person name="Baybayan P."/>
            <person name="Concepcion G."/>
            <person name="Jordan M."/>
            <person name="Riva A."/>
            <person name="Barbazuk W."/>
            <person name="Harkins T."/>
        </authorList>
    </citation>
    <scope>NUCLEOTIDE SEQUENCE [LARGE SCALE GENOMIC DNA]</scope>
    <source>
        <strain evidence="4 5">cv. Jamaican Lion 4</strain>
        <strain evidence="2">Father</strain>
        <strain evidence="3">Mother</strain>
        <tissue evidence="3">Leaf</tissue>
    </source>
</reference>
<sequence>MNRQVVQRSPQKNRRTPLLTKRPPLRAPITREKRRIGELAGGTAAECAAVCCCFPCALMNLLVLAVYKVPAGLCRKAWAKRKKRQRLAKMGLLPQRPSGPSGLARDELEAEIKRVKEASLEQDKINGGGSNQGATSTVDLLEEEMWERFYGAGFWRSPSQRENEL</sequence>
<gene>
    <name evidence="3" type="ORF">F8388_012134</name>
    <name evidence="2" type="ORF">G4B88_020519</name>
</gene>
<accession>A0A7J6GEF9</accession>
<dbReference type="EMBL" id="JAATIP010000063">
    <property type="protein sequence ID" value="KAF4381212.1"/>
    <property type="molecule type" value="Genomic_DNA"/>
</dbReference>
<feature type="compositionally biased region" description="Polar residues" evidence="1">
    <location>
        <begin position="1"/>
        <end position="10"/>
    </location>
</feature>
<comment type="caution">
    <text evidence="3">The sequence shown here is derived from an EMBL/GenBank/DDBJ whole genome shotgun (WGS) entry which is preliminary data.</text>
</comment>
<evidence type="ECO:0008006" key="6">
    <source>
        <dbReference type="Google" id="ProtNLM"/>
    </source>
</evidence>
<evidence type="ECO:0000313" key="4">
    <source>
        <dbReference type="Proteomes" id="UP000525078"/>
    </source>
</evidence>
<evidence type="ECO:0000313" key="2">
    <source>
        <dbReference type="EMBL" id="KAF4374127.1"/>
    </source>
</evidence>
<evidence type="ECO:0000313" key="5">
    <source>
        <dbReference type="Proteomes" id="UP000583929"/>
    </source>
</evidence>
<dbReference type="PANTHER" id="PTHR33264:SF8">
    <property type="entry name" value="EXPRESSED PROTEIN"/>
    <property type="match status" value="1"/>
</dbReference>